<proteinExistence type="inferred from homology"/>
<keyword evidence="4" id="KW-0997">Cell inner membrane</keyword>
<evidence type="ECO:0000256" key="3">
    <source>
        <dbReference type="ARBA" id="ARBA00022475"/>
    </source>
</evidence>
<dbReference type="SUPFAM" id="SSF161098">
    <property type="entry name" value="MetI-like"/>
    <property type="match status" value="1"/>
</dbReference>
<protein>
    <submittedName>
        <fullName evidence="10">Putative spermidine/putrescine transport system permease protein</fullName>
    </submittedName>
</protein>
<dbReference type="AlphaFoldDB" id="A0A238YNM3"/>
<feature type="transmembrane region" description="Helical" evidence="8">
    <location>
        <begin position="20"/>
        <end position="45"/>
    </location>
</feature>
<dbReference type="CDD" id="cd06261">
    <property type="entry name" value="TM_PBP2"/>
    <property type="match status" value="1"/>
</dbReference>
<feature type="transmembrane region" description="Helical" evidence="8">
    <location>
        <begin position="246"/>
        <end position="267"/>
    </location>
</feature>
<evidence type="ECO:0000256" key="1">
    <source>
        <dbReference type="ARBA" id="ARBA00004429"/>
    </source>
</evidence>
<keyword evidence="11" id="KW-1185">Reference proteome</keyword>
<dbReference type="Pfam" id="PF00528">
    <property type="entry name" value="BPD_transp_1"/>
    <property type="match status" value="1"/>
</dbReference>
<keyword evidence="2 8" id="KW-0813">Transport</keyword>
<organism evidence="10 11">
    <name type="scientific">Puniceibacterium sediminis</name>
    <dbReference type="NCBI Taxonomy" id="1608407"/>
    <lineage>
        <taxon>Bacteria</taxon>
        <taxon>Pseudomonadati</taxon>
        <taxon>Pseudomonadota</taxon>
        <taxon>Alphaproteobacteria</taxon>
        <taxon>Rhodobacterales</taxon>
        <taxon>Paracoccaceae</taxon>
        <taxon>Puniceibacterium</taxon>
    </lineage>
</organism>
<reference evidence="10 11" key="1">
    <citation type="submission" date="2017-06" db="EMBL/GenBank/DDBJ databases">
        <authorList>
            <person name="Kim H.J."/>
            <person name="Triplett B.A."/>
        </authorList>
    </citation>
    <scope>NUCLEOTIDE SEQUENCE [LARGE SCALE GENOMIC DNA]</scope>
    <source>
        <strain evidence="10 11">DSM 29052</strain>
    </source>
</reference>
<feature type="transmembrane region" description="Helical" evidence="8">
    <location>
        <begin position="80"/>
        <end position="101"/>
    </location>
</feature>
<dbReference type="EMBL" id="FZNN01000019">
    <property type="protein sequence ID" value="SNR72866.1"/>
    <property type="molecule type" value="Genomic_DNA"/>
</dbReference>
<comment type="subcellular location">
    <subcellularLocation>
        <location evidence="1">Cell inner membrane</location>
        <topology evidence="1">Multi-pass membrane protein</topology>
    </subcellularLocation>
    <subcellularLocation>
        <location evidence="8">Cell membrane</location>
        <topology evidence="8">Multi-pass membrane protein</topology>
    </subcellularLocation>
</comment>
<keyword evidence="7 8" id="KW-0472">Membrane</keyword>
<dbReference type="GO" id="GO:0005886">
    <property type="term" value="C:plasma membrane"/>
    <property type="evidence" value="ECO:0007669"/>
    <property type="project" value="UniProtKB-SubCell"/>
</dbReference>
<name>A0A238YNM3_9RHOB</name>
<keyword evidence="5 8" id="KW-0812">Transmembrane</keyword>
<evidence type="ECO:0000256" key="5">
    <source>
        <dbReference type="ARBA" id="ARBA00022692"/>
    </source>
</evidence>
<evidence type="ECO:0000313" key="11">
    <source>
        <dbReference type="Proteomes" id="UP000198417"/>
    </source>
</evidence>
<gene>
    <name evidence="10" type="ORF">SAMN06265370_1196</name>
</gene>
<keyword evidence="3" id="KW-1003">Cell membrane</keyword>
<dbReference type="InterPro" id="IPR000515">
    <property type="entry name" value="MetI-like"/>
</dbReference>
<dbReference type="PROSITE" id="PS50928">
    <property type="entry name" value="ABC_TM1"/>
    <property type="match status" value="1"/>
</dbReference>
<dbReference type="InterPro" id="IPR035906">
    <property type="entry name" value="MetI-like_sf"/>
</dbReference>
<evidence type="ECO:0000256" key="7">
    <source>
        <dbReference type="ARBA" id="ARBA00023136"/>
    </source>
</evidence>
<feature type="domain" description="ABC transmembrane type-1" evidence="9">
    <location>
        <begin position="76"/>
        <end position="264"/>
    </location>
</feature>
<feature type="transmembrane region" description="Helical" evidence="8">
    <location>
        <begin position="140"/>
        <end position="167"/>
    </location>
</feature>
<dbReference type="Gene3D" id="1.10.3720.10">
    <property type="entry name" value="MetI-like"/>
    <property type="match status" value="1"/>
</dbReference>
<accession>A0A238YNM3</accession>
<dbReference type="GO" id="GO:0055085">
    <property type="term" value="P:transmembrane transport"/>
    <property type="evidence" value="ECO:0007669"/>
    <property type="project" value="InterPro"/>
</dbReference>
<evidence type="ECO:0000256" key="4">
    <source>
        <dbReference type="ARBA" id="ARBA00022519"/>
    </source>
</evidence>
<feature type="transmembrane region" description="Helical" evidence="8">
    <location>
        <begin position="113"/>
        <end position="134"/>
    </location>
</feature>
<dbReference type="Proteomes" id="UP000198417">
    <property type="component" value="Unassembled WGS sequence"/>
</dbReference>
<sequence>MLRWFRAPATETQISHGQRLWLYVLCVIIMVLLVTPTLIVIPMSFSDSQYLEFPPENWSLRWYEHFFGSAEWMRATKTSFTVAFLTMLVATPVGVLAAYGLHASRVRFVRAAYLLMIAPMMVPVVLVAIGAFYAYVKLKILYTVAGLVLAHTMLALPLVVIVTGSALKGFDMQLEAAARSLGAPRWYAFLTVTLPQIRFAVVTSALLSFLTSFDEVVVAMFISGGDNPTLTRNMFNALRDQIDPTIAAISTLMILVTTVMMVLVQVFGQQRKPPPE</sequence>
<comment type="similarity">
    <text evidence="8">Belongs to the binding-protein-dependent transport system permease family.</text>
</comment>
<evidence type="ECO:0000256" key="8">
    <source>
        <dbReference type="RuleBase" id="RU363032"/>
    </source>
</evidence>
<evidence type="ECO:0000313" key="10">
    <source>
        <dbReference type="EMBL" id="SNR72866.1"/>
    </source>
</evidence>
<keyword evidence="6 8" id="KW-1133">Transmembrane helix</keyword>
<dbReference type="PANTHER" id="PTHR43357">
    <property type="entry name" value="INNER MEMBRANE ABC TRANSPORTER PERMEASE PROTEIN YDCV"/>
    <property type="match status" value="1"/>
</dbReference>
<evidence type="ECO:0000259" key="9">
    <source>
        <dbReference type="PROSITE" id="PS50928"/>
    </source>
</evidence>
<dbReference type="RefSeq" id="WP_089272764.1">
    <property type="nucleotide sequence ID" value="NZ_FZNN01000019.1"/>
</dbReference>
<dbReference type="OrthoDB" id="9815533at2"/>
<evidence type="ECO:0000256" key="6">
    <source>
        <dbReference type="ARBA" id="ARBA00022989"/>
    </source>
</evidence>
<dbReference type="PANTHER" id="PTHR43357:SF4">
    <property type="entry name" value="INNER MEMBRANE ABC TRANSPORTER PERMEASE PROTEIN YDCV"/>
    <property type="match status" value="1"/>
</dbReference>
<evidence type="ECO:0000256" key="2">
    <source>
        <dbReference type="ARBA" id="ARBA00022448"/>
    </source>
</evidence>